<protein>
    <submittedName>
        <fullName evidence="3">Chromosome partitioning protein, ParB family</fullName>
    </submittedName>
</protein>
<dbReference type="InterPro" id="IPR036086">
    <property type="entry name" value="ParB/Sulfiredoxin_sf"/>
</dbReference>
<dbReference type="InterPro" id="IPR050336">
    <property type="entry name" value="Chromosome_partition/occlusion"/>
</dbReference>
<dbReference type="GO" id="GO:0005694">
    <property type="term" value="C:chromosome"/>
    <property type="evidence" value="ECO:0007669"/>
    <property type="project" value="TreeGrafter"/>
</dbReference>
<dbReference type="InterPro" id="IPR004437">
    <property type="entry name" value="ParB/RepB/Spo0J"/>
</dbReference>
<dbReference type="STRING" id="695939.SAMN00790413_03924"/>
<dbReference type="OrthoDB" id="65427at2"/>
<dbReference type="SUPFAM" id="SSF110849">
    <property type="entry name" value="ParB/Sulfiredoxin"/>
    <property type="match status" value="1"/>
</dbReference>
<proteinExistence type="inferred from homology"/>
<evidence type="ECO:0000313" key="3">
    <source>
        <dbReference type="EMBL" id="SMB77800.1"/>
    </source>
</evidence>
<dbReference type="NCBIfam" id="TIGR00180">
    <property type="entry name" value="parB_part"/>
    <property type="match status" value="1"/>
</dbReference>
<comment type="similarity">
    <text evidence="1">Belongs to the ParB family.</text>
</comment>
<dbReference type="Gene3D" id="1.10.10.2830">
    <property type="match status" value="1"/>
</dbReference>
<dbReference type="GO" id="GO:0007059">
    <property type="term" value="P:chromosome segregation"/>
    <property type="evidence" value="ECO:0007669"/>
    <property type="project" value="TreeGrafter"/>
</dbReference>
<organism evidence="3 4">
    <name type="scientific">Deinococcus hopiensis KR-140</name>
    <dbReference type="NCBI Taxonomy" id="695939"/>
    <lineage>
        <taxon>Bacteria</taxon>
        <taxon>Thermotogati</taxon>
        <taxon>Deinococcota</taxon>
        <taxon>Deinococci</taxon>
        <taxon>Deinococcales</taxon>
        <taxon>Deinococcaceae</taxon>
        <taxon>Deinococcus</taxon>
    </lineage>
</organism>
<accession>A0A1W1U9S7</accession>
<evidence type="ECO:0000313" key="4">
    <source>
        <dbReference type="Proteomes" id="UP000192582"/>
    </source>
</evidence>
<dbReference type="Gene3D" id="3.90.1530.30">
    <property type="match status" value="1"/>
</dbReference>
<dbReference type="AlphaFoldDB" id="A0A1W1U9S7"/>
<dbReference type="PANTHER" id="PTHR33375">
    <property type="entry name" value="CHROMOSOME-PARTITIONING PROTEIN PARB-RELATED"/>
    <property type="match status" value="1"/>
</dbReference>
<evidence type="ECO:0000259" key="2">
    <source>
        <dbReference type="SMART" id="SM00470"/>
    </source>
</evidence>
<name>A0A1W1U9S7_9DEIO</name>
<dbReference type="InterPro" id="IPR003115">
    <property type="entry name" value="ParB_N"/>
</dbReference>
<dbReference type="GO" id="GO:0003677">
    <property type="term" value="F:DNA binding"/>
    <property type="evidence" value="ECO:0007669"/>
    <property type="project" value="InterPro"/>
</dbReference>
<evidence type="ECO:0000256" key="1">
    <source>
        <dbReference type="ARBA" id="ARBA00006295"/>
    </source>
</evidence>
<gene>
    <name evidence="3" type="ORF">SAMN00790413_03924</name>
</gene>
<sequence length="322" mass="35899">MTRRHTATVLPGVPRGAALDALGGVEQAAAIHVMPNLVQPQPGFNPRGRYLRPGQDPFSPEALADLTASIREHGVLTPLLVRPRPGGYWIVAGERRWRAFEAARALDAQEGLPERSGLRTLPVVVRSLSDVEAEELALIENGQREDLDLVQETLLGFDLLARHTGLPRDELPAYLTRARNYPERDEFGVADLLRRTFGTGLSVWVQQRSKILRLTSEERMAVQTGRLDAKVAYQLLALPEGAERQGVLRAAVEEHLTSALVRERVQRVLGVARSEAHAEAEGLRRMLGRVDRLSDDRAIQARELMQQLRALLEEDSPRKARR</sequence>
<dbReference type="SMART" id="SM00470">
    <property type="entry name" value="ParB"/>
    <property type="match status" value="1"/>
</dbReference>
<dbReference type="SUPFAM" id="SSF109709">
    <property type="entry name" value="KorB DNA-binding domain-like"/>
    <property type="match status" value="1"/>
</dbReference>
<feature type="domain" description="ParB-like N-terminal" evidence="2">
    <location>
        <begin position="31"/>
        <end position="142"/>
    </location>
</feature>
<dbReference type="Proteomes" id="UP000192582">
    <property type="component" value="Unassembled WGS sequence"/>
</dbReference>
<dbReference type="RefSeq" id="WP_139806311.1">
    <property type="nucleotide sequence ID" value="NZ_FWWU01000001.1"/>
</dbReference>
<keyword evidence="4" id="KW-1185">Reference proteome</keyword>
<dbReference type="PANTHER" id="PTHR33375:SF7">
    <property type="entry name" value="CHROMOSOME 2-PARTITIONING PROTEIN PARB-RELATED"/>
    <property type="match status" value="1"/>
</dbReference>
<dbReference type="EMBL" id="FWWU01000001">
    <property type="protein sequence ID" value="SMB77800.1"/>
    <property type="molecule type" value="Genomic_DNA"/>
</dbReference>
<dbReference type="Pfam" id="PF02195">
    <property type="entry name" value="ParB_N"/>
    <property type="match status" value="1"/>
</dbReference>
<reference evidence="3 4" key="1">
    <citation type="submission" date="2017-04" db="EMBL/GenBank/DDBJ databases">
        <authorList>
            <person name="Afonso C.L."/>
            <person name="Miller P.J."/>
            <person name="Scott M.A."/>
            <person name="Spackman E."/>
            <person name="Goraichik I."/>
            <person name="Dimitrov K.M."/>
            <person name="Suarez D.L."/>
            <person name="Swayne D.E."/>
        </authorList>
    </citation>
    <scope>NUCLEOTIDE SEQUENCE [LARGE SCALE GENOMIC DNA]</scope>
    <source>
        <strain evidence="3 4">KR-140</strain>
    </source>
</reference>